<keyword evidence="4" id="KW-1003">Cell membrane</keyword>
<comment type="catalytic activity">
    <reaction evidence="1">
        <text>ATP + protein L-histidine = ADP + protein N-phospho-L-histidine.</text>
        <dbReference type="EC" id="2.7.13.3"/>
    </reaction>
</comment>
<dbReference type="SUPFAM" id="SSF47384">
    <property type="entry name" value="Homodimeric domain of signal transducing histidine kinase"/>
    <property type="match status" value="1"/>
</dbReference>
<dbReference type="InterPro" id="IPR004358">
    <property type="entry name" value="Sig_transdc_His_kin-like_C"/>
</dbReference>
<keyword evidence="6" id="KW-0808">Transferase</keyword>
<evidence type="ECO:0000256" key="1">
    <source>
        <dbReference type="ARBA" id="ARBA00000085"/>
    </source>
</evidence>
<evidence type="ECO:0000256" key="12">
    <source>
        <dbReference type="ARBA" id="ARBA00023012"/>
    </source>
</evidence>
<dbReference type="Pfam" id="PF02518">
    <property type="entry name" value="HATPase_c"/>
    <property type="match status" value="1"/>
</dbReference>
<feature type="transmembrane region" description="Helical" evidence="14">
    <location>
        <begin position="12"/>
        <end position="35"/>
    </location>
</feature>
<dbReference type="InterPro" id="IPR003594">
    <property type="entry name" value="HATPase_dom"/>
</dbReference>
<dbReference type="RefSeq" id="WP_151639937.1">
    <property type="nucleotide sequence ID" value="NZ_WBPB01000054.1"/>
</dbReference>
<name>A0AB34D4M9_BACCE</name>
<dbReference type="PANTHER" id="PTHR45528:SF1">
    <property type="entry name" value="SENSOR HISTIDINE KINASE CPXA"/>
    <property type="match status" value="1"/>
</dbReference>
<gene>
    <name evidence="16" type="ORF">F8158_20645</name>
</gene>
<dbReference type="CDD" id="cd00075">
    <property type="entry name" value="HATPase"/>
    <property type="match status" value="1"/>
</dbReference>
<dbReference type="SMART" id="SM00387">
    <property type="entry name" value="HATPase_c"/>
    <property type="match status" value="1"/>
</dbReference>
<dbReference type="InterPro" id="IPR050398">
    <property type="entry name" value="HssS/ArlS-like"/>
</dbReference>
<keyword evidence="11 14" id="KW-1133">Transmembrane helix</keyword>
<evidence type="ECO:0000313" key="17">
    <source>
        <dbReference type="Proteomes" id="UP000477920"/>
    </source>
</evidence>
<protein>
    <recommendedName>
        <fullName evidence="3">histidine kinase</fullName>
        <ecNumber evidence="3">2.7.13.3</ecNumber>
    </recommendedName>
</protein>
<keyword evidence="9 16" id="KW-0418">Kinase</keyword>
<sequence length="466" mass="53186">MKRKKGLFSSLVINYLVIITITLISSFSCITYVFVNILNGNGINQEAVRAISAREIVRSDYKNIQAEALLKLGGWVEIVKNEQTVYTIGEKKDALKKYGIDNLVYSIRSPFSTYEIDIAPFIGEDGEKYYCIVKVPLTEFLLTIVPDINYKILNNILLSVLFCFLINGCVIFFFIRKFSKPLKIIRNGIKSMTETQNYAPLTFNSYKEIEEIKYVFNHMVDRLNTNNQERKSSDERKKRMLCDISHDIRTPMTSIIGYSKTLAEQQLTPEKQKLFAGYVYSKSLQLGKLIENLFNFAKLDSPSYKLQLQKEDLIEFIKEIIVSYYGEIEEKEFHLNTFFPKHPVYLNLDSQLMKRAIGNIIVNALKYNPKQTSISISLKDEVESTIIEIADNGIGISPIVIKCIFDEFVRGDTTRSSDGGSGLGLAISKRIIELHQGYIIVDSTLNRGTTFSIVLPKYIVNDNEIS</sequence>
<dbReference type="InterPro" id="IPR005467">
    <property type="entry name" value="His_kinase_dom"/>
</dbReference>
<organism evidence="16 17">
    <name type="scientific">Bacillus cereus</name>
    <dbReference type="NCBI Taxonomy" id="1396"/>
    <lineage>
        <taxon>Bacteria</taxon>
        <taxon>Bacillati</taxon>
        <taxon>Bacillota</taxon>
        <taxon>Bacilli</taxon>
        <taxon>Bacillales</taxon>
        <taxon>Bacillaceae</taxon>
        <taxon>Bacillus</taxon>
        <taxon>Bacillus cereus group</taxon>
    </lineage>
</organism>
<dbReference type="EC" id="2.7.13.3" evidence="3"/>
<keyword evidence="13 14" id="KW-0472">Membrane</keyword>
<proteinExistence type="predicted"/>
<dbReference type="Pfam" id="PF00512">
    <property type="entry name" value="HisKA"/>
    <property type="match status" value="1"/>
</dbReference>
<evidence type="ECO:0000256" key="2">
    <source>
        <dbReference type="ARBA" id="ARBA00004651"/>
    </source>
</evidence>
<comment type="caution">
    <text evidence="16">The sequence shown here is derived from an EMBL/GenBank/DDBJ whole genome shotgun (WGS) entry which is preliminary data.</text>
</comment>
<dbReference type="PROSITE" id="PS51257">
    <property type="entry name" value="PROKAR_LIPOPROTEIN"/>
    <property type="match status" value="1"/>
</dbReference>
<dbReference type="PROSITE" id="PS50109">
    <property type="entry name" value="HIS_KIN"/>
    <property type="match status" value="1"/>
</dbReference>
<dbReference type="CDD" id="cd00082">
    <property type="entry name" value="HisKA"/>
    <property type="match status" value="1"/>
</dbReference>
<evidence type="ECO:0000256" key="8">
    <source>
        <dbReference type="ARBA" id="ARBA00022741"/>
    </source>
</evidence>
<keyword evidence="10" id="KW-0067">ATP-binding</keyword>
<dbReference type="InterPro" id="IPR036097">
    <property type="entry name" value="HisK_dim/P_sf"/>
</dbReference>
<dbReference type="GO" id="GO:0005524">
    <property type="term" value="F:ATP binding"/>
    <property type="evidence" value="ECO:0007669"/>
    <property type="project" value="UniProtKB-KW"/>
</dbReference>
<comment type="subcellular location">
    <subcellularLocation>
        <location evidence="2">Cell membrane</location>
        <topology evidence="2">Multi-pass membrane protein</topology>
    </subcellularLocation>
</comment>
<dbReference type="InterPro" id="IPR003661">
    <property type="entry name" value="HisK_dim/P_dom"/>
</dbReference>
<dbReference type="SUPFAM" id="SSF55874">
    <property type="entry name" value="ATPase domain of HSP90 chaperone/DNA topoisomerase II/histidine kinase"/>
    <property type="match status" value="1"/>
</dbReference>
<keyword evidence="5" id="KW-0597">Phosphoprotein</keyword>
<dbReference type="FunFam" id="3.30.565.10:FF:000006">
    <property type="entry name" value="Sensor histidine kinase WalK"/>
    <property type="match status" value="1"/>
</dbReference>
<evidence type="ECO:0000256" key="9">
    <source>
        <dbReference type="ARBA" id="ARBA00022777"/>
    </source>
</evidence>
<evidence type="ECO:0000313" key="16">
    <source>
        <dbReference type="EMBL" id="KAB2494312.1"/>
    </source>
</evidence>
<evidence type="ECO:0000256" key="4">
    <source>
        <dbReference type="ARBA" id="ARBA00022475"/>
    </source>
</evidence>
<evidence type="ECO:0000256" key="3">
    <source>
        <dbReference type="ARBA" id="ARBA00012438"/>
    </source>
</evidence>
<dbReference type="GO" id="GO:0005886">
    <property type="term" value="C:plasma membrane"/>
    <property type="evidence" value="ECO:0007669"/>
    <property type="project" value="UniProtKB-SubCell"/>
</dbReference>
<keyword evidence="12" id="KW-0902">Two-component regulatory system</keyword>
<dbReference type="PRINTS" id="PR00344">
    <property type="entry name" value="BCTRLSENSOR"/>
</dbReference>
<keyword evidence="7 14" id="KW-0812">Transmembrane</keyword>
<evidence type="ECO:0000256" key="13">
    <source>
        <dbReference type="ARBA" id="ARBA00023136"/>
    </source>
</evidence>
<dbReference type="SMART" id="SM00388">
    <property type="entry name" value="HisKA"/>
    <property type="match status" value="1"/>
</dbReference>
<dbReference type="PANTHER" id="PTHR45528">
    <property type="entry name" value="SENSOR HISTIDINE KINASE CPXA"/>
    <property type="match status" value="1"/>
</dbReference>
<evidence type="ECO:0000256" key="5">
    <source>
        <dbReference type="ARBA" id="ARBA00022553"/>
    </source>
</evidence>
<dbReference type="Proteomes" id="UP000477920">
    <property type="component" value="Unassembled WGS sequence"/>
</dbReference>
<dbReference type="GO" id="GO:0000155">
    <property type="term" value="F:phosphorelay sensor kinase activity"/>
    <property type="evidence" value="ECO:0007669"/>
    <property type="project" value="InterPro"/>
</dbReference>
<dbReference type="InterPro" id="IPR036890">
    <property type="entry name" value="HATPase_C_sf"/>
</dbReference>
<feature type="domain" description="Histidine kinase" evidence="15">
    <location>
        <begin position="243"/>
        <end position="459"/>
    </location>
</feature>
<evidence type="ECO:0000256" key="14">
    <source>
        <dbReference type="SAM" id="Phobius"/>
    </source>
</evidence>
<evidence type="ECO:0000256" key="7">
    <source>
        <dbReference type="ARBA" id="ARBA00022692"/>
    </source>
</evidence>
<evidence type="ECO:0000259" key="15">
    <source>
        <dbReference type="PROSITE" id="PS50109"/>
    </source>
</evidence>
<evidence type="ECO:0000256" key="6">
    <source>
        <dbReference type="ARBA" id="ARBA00022679"/>
    </source>
</evidence>
<dbReference type="Gene3D" id="3.30.565.10">
    <property type="entry name" value="Histidine kinase-like ATPase, C-terminal domain"/>
    <property type="match status" value="1"/>
</dbReference>
<dbReference type="EMBL" id="WBPB01000054">
    <property type="protein sequence ID" value="KAB2494312.1"/>
    <property type="molecule type" value="Genomic_DNA"/>
</dbReference>
<dbReference type="Gene3D" id="1.10.287.130">
    <property type="match status" value="1"/>
</dbReference>
<evidence type="ECO:0000256" key="10">
    <source>
        <dbReference type="ARBA" id="ARBA00022840"/>
    </source>
</evidence>
<feature type="transmembrane region" description="Helical" evidence="14">
    <location>
        <begin position="156"/>
        <end position="175"/>
    </location>
</feature>
<reference evidence="16 17" key="1">
    <citation type="submission" date="2019-10" db="EMBL/GenBank/DDBJ databases">
        <title>Bacillus from the desert of Cuatro Cinegas, Coahuila.</title>
        <authorList>
            <person name="Olmedo-Alvarez G."/>
            <person name="Saldana S."/>
            <person name="Barcelo D."/>
        </authorList>
    </citation>
    <scope>NUCLEOTIDE SEQUENCE [LARGE SCALE GENOMIC DNA]</scope>
    <source>
        <strain evidence="16 17">CH101a_3T</strain>
    </source>
</reference>
<dbReference type="AlphaFoldDB" id="A0AB34D4M9"/>
<keyword evidence="8" id="KW-0547">Nucleotide-binding</keyword>
<dbReference type="Gene3D" id="6.10.340.10">
    <property type="match status" value="1"/>
</dbReference>
<accession>A0AB34D4M9</accession>
<evidence type="ECO:0000256" key="11">
    <source>
        <dbReference type="ARBA" id="ARBA00022989"/>
    </source>
</evidence>